<proteinExistence type="predicted"/>
<keyword evidence="2" id="KW-0723">Serine/threonine-protein kinase</keyword>
<dbReference type="GO" id="GO:0008800">
    <property type="term" value="F:beta-lactamase activity"/>
    <property type="evidence" value="ECO:0007669"/>
    <property type="project" value="UniProtKB-EC"/>
</dbReference>
<gene>
    <name evidence="2" type="ordered locus">SAR116_0496</name>
</gene>
<dbReference type="RefSeq" id="WP_013045368.1">
    <property type="nucleotide sequence ID" value="NC_014010.1"/>
</dbReference>
<dbReference type="eggNOG" id="COG0790">
    <property type="taxonomic scope" value="Bacteria"/>
</dbReference>
<keyword evidence="1" id="KW-0732">Signal</keyword>
<dbReference type="PANTHER" id="PTHR11102">
    <property type="entry name" value="SEL-1-LIKE PROTEIN"/>
    <property type="match status" value="1"/>
</dbReference>
<evidence type="ECO:0000313" key="2">
    <source>
        <dbReference type="EMBL" id="ADE38739.1"/>
    </source>
</evidence>
<sequence length="195" mass="21542">MSSLLLAPLLFSPPVMAADLDKGVRAYNAGDYTTALAEFRPLAERGDAAAQNNLGVMFHLGKGVARDHSLAFKWYNLAANQGYDMAQHNLGIMYVYGLGVPKNYVEALRWFRRAAMQGHAAGQYDLGVMYANGEGVSQDDVLAYMWGNLARGQGYEKTDGLFERLEVRMTRKQIATAQAMALKCAVQDYKDCDQL</sequence>
<dbReference type="EMBL" id="CP001751">
    <property type="protein sequence ID" value="ADE38739.1"/>
    <property type="molecule type" value="Genomic_DNA"/>
</dbReference>
<feature type="chain" id="PRO_5003069188" evidence="1">
    <location>
        <begin position="18"/>
        <end position="195"/>
    </location>
</feature>
<organism evidence="2 3">
    <name type="scientific">Puniceispirillum marinum (strain IMCC1322)</name>
    <dbReference type="NCBI Taxonomy" id="488538"/>
    <lineage>
        <taxon>Bacteria</taxon>
        <taxon>Pseudomonadati</taxon>
        <taxon>Pseudomonadota</taxon>
        <taxon>Alphaproteobacteria</taxon>
        <taxon>Candidatus Puniceispirillales</taxon>
        <taxon>Candidatus Puniceispirillaceae</taxon>
        <taxon>Candidatus Puniceispirillum</taxon>
    </lineage>
</organism>
<dbReference type="Pfam" id="PF08238">
    <property type="entry name" value="Sel1"/>
    <property type="match status" value="3"/>
</dbReference>
<keyword evidence="3" id="KW-1185">Reference proteome</keyword>
<dbReference type="SUPFAM" id="SSF81901">
    <property type="entry name" value="HCP-like"/>
    <property type="match status" value="1"/>
</dbReference>
<dbReference type="HOGENOM" id="CLU_000288_36_8_5"/>
<protein>
    <submittedName>
        <fullName evidence="2">Tyrosine protein kinase:Serine/threonine protein kinase:Sel1-like repeat protein</fullName>
        <ecNumber evidence="2">3.5.2.6</ecNumber>
    </submittedName>
</protein>
<dbReference type="InterPro" id="IPR011990">
    <property type="entry name" value="TPR-like_helical_dom_sf"/>
</dbReference>
<evidence type="ECO:0000256" key="1">
    <source>
        <dbReference type="SAM" id="SignalP"/>
    </source>
</evidence>
<dbReference type="STRING" id="488538.SAR116_0496"/>
<dbReference type="Gene3D" id="1.25.40.10">
    <property type="entry name" value="Tetratricopeptide repeat domain"/>
    <property type="match status" value="1"/>
</dbReference>
<dbReference type="Proteomes" id="UP000007460">
    <property type="component" value="Chromosome"/>
</dbReference>
<dbReference type="PANTHER" id="PTHR11102:SF160">
    <property type="entry name" value="ERAD-ASSOCIATED E3 UBIQUITIN-PROTEIN LIGASE COMPONENT HRD3"/>
    <property type="match status" value="1"/>
</dbReference>
<keyword evidence="2" id="KW-0378">Hydrolase</keyword>
<dbReference type="KEGG" id="apb:SAR116_0496"/>
<evidence type="ECO:0000313" key="3">
    <source>
        <dbReference type="Proteomes" id="UP000007460"/>
    </source>
</evidence>
<dbReference type="InterPro" id="IPR006597">
    <property type="entry name" value="Sel1-like"/>
</dbReference>
<dbReference type="GO" id="GO:0004674">
    <property type="term" value="F:protein serine/threonine kinase activity"/>
    <property type="evidence" value="ECO:0007669"/>
    <property type="project" value="UniProtKB-KW"/>
</dbReference>
<dbReference type="SMART" id="SM00671">
    <property type="entry name" value="SEL1"/>
    <property type="match status" value="3"/>
</dbReference>
<dbReference type="EC" id="3.5.2.6" evidence="2"/>
<reference evidence="2 3" key="1">
    <citation type="journal article" date="2010" name="J. Bacteriol.">
        <title>Complete genome sequence of "Candidatus Puniceispirillum marinum" IMCC1322, a representative of the SAR116 clade in the Alphaproteobacteria.</title>
        <authorList>
            <person name="Oh H.M."/>
            <person name="Kwon K.K."/>
            <person name="Kang I."/>
            <person name="Kang S.G."/>
            <person name="Lee J.H."/>
            <person name="Kim S.J."/>
            <person name="Cho J.C."/>
        </authorList>
    </citation>
    <scope>NUCLEOTIDE SEQUENCE [LARGE SCALE GENOMIC DNA]</scope>
    <source>
        <strain evidence="2 3">IMCC1322</strain>
    </source>
</reference>
<dbReference type="AlphaFoldDB" id="D5BR25"/>
<dbReference type="InterPro" id="IPR050767">
    <property type="entry name" value="Sel1_AlgK"/>
</dbReference>
<accession>D5BR25</accession>
<feature type="signal peptide" evidence="1">
    <location>
        <begin position="1"/>
        <end position="17"/>
    </location>
</feature>
<name>D5BR25_PUNMI</name>
<keyword evidence="2" id="KW-0418">Kinase</keyword>
<keyword evidence="2" id="KW-0808">Transferase</keyword>